<name>A0A835ZE13_9STRA</name>
<evidence type="ECO:0000313" key="2">
    <source>
        <dbReference type="Proteomes" id="UP000664859"/>
    </source>
</evidence>
<dbReference type="InterPro" id="IPR036770">
    <property type="entry name" value="Ankyrin_rpt-contain_sf"/>
</dbReference>
<gene>
    <name evidence="1" type="ORF">JKP88DRAFT_300848</name>
</gene>
<feature type="non-terminal residue" evidence="1">
    <location>
        <position position="1"/>
    </location>
</feature>
<dbReference type="OrthoDB" id="129135at2759"/>
<evidence type="ECO:0000313" key="1">
    <source>
        <dbReference type="EMBL" id="KAG5189635.1"/>
    </source>
</evidence>
<dbReference type="PANTHER" id="PTHR46586">
    <property type="entry name" value="ANKYRIN REPEAT-CONTAINING PROTEIN"/>
    <property type="match status" value="1"/>
</dbReference>
<dbReference type="Gene3D" id="1.25.40.20">
    <property type="entry name" value="Ankyrin repeat-containing domain"/>
    <property type="match status" value="1"/>
</dbReference>
<reference evidence="1" key="1">
    <citation type="submission" date="2021-02" db="EMBL/GenBank/DDBJ databases">
        <title>First Annotated Genome of the Yellow-green Alga Tribonema minus.</title>
        <authorList>
            <person name="Mahan K.M."/>
        </authorList>
    </citation>
    <scope>NUCLEOTIDE SEQUENCE</scope>
    <source>
        <strain evidence="1">UTEX B ZZ1240</strain>
    </source>
</reference>
<comment type="caution">
    <text evidence="1">The sequence shown here is derived from an EMBL/GenBank/DDBJ whole genome shotgun (WGS) entry which is preliminary data.</text>
</comment>
<dbReference type="PANTHER" id="PTHR46586:SF3">
    <property type="entry name" value="ANKYRIN REPEAT-CONTAINING PROTEIN"/>
    <property type="match status" value="1"/>
</dbReference>
<dbReference type="InterPro" id="IPR052050">
    <property type="entry name" value="SecEffector_AnkRepeat"/>
</dbReference>
<keyword evidence="2" id="KW-1185">Reference proteome</keyword>
<dbReference type="EMBL" id="JAFCMP010000046">
    <property type="protein sequence ID" value="KAG5189635.1"/>
    <property type="molecule type" value="Genomic_DNA"/>
</dbReference>
<accession>A0A835ZE13</accession>
<organism evidence="1 2">
    <name type="scientific">Tribonema minus</name>
    <dbReference type="NCBI Taxonomy" id="303371"/>
    <lineage>
        <taxon>Eukaryota</taxon>
        <taxon>Sar</taxon>
        <taxon>Stramenopiles</taxon>
        <taxon>Ochrophyta</taxon>
        <taxon>PX clade</taxon>
        <taxon>Xanthophyceae</taxon>
        <taxon>Tribonematales</taxon>
        <taxon>Tribonemataceae</taxon>
        <taxon>Tribonema</taxon>
    </lineage>
</organism>
<sequence length="200" mass="21370">GVPFNRQATAAAAEAGHADYLKQLTNAGCLWSGEVAFLAAKHRHWNVLEYAENKGRLAQGNNACTGAVVGGHRDVLKWLVNHGCSPDNTTTAAAAKHGDLESLRYLVQVGGSGLLGAAVSQNAAACGHLHILQWLHSIPHKVHANVAYQASVHGHTEVLRWALAHCGTVHVMACQQHAKNQQVLDIIDAWCQAGRPRTLP</sequence>
<dbReference type="SUPFAM" id="SSF48403">
    <property type="entry name" value="Ankyrin repeat"/>
    <property type="match status" value="1"/>
</dbReference>
<protein>
    <submittedName>
        <fullName evidence="1">Uncharacterized protein</fullName>
    </submittedName>
</protein>
<dbReference type="Proteomes" id="UP000664859">
    <property type="component" value="Unassembled WGS sequence"/>
</dbReference>
<proteinExistence type="predicted"/>
<dbReference type="AlphaFoldDB" id="A0A835ZE13"/>